<sequence length="130" mass="14157">MTVSSCHCHYPLVCCSKSSVRHDLPNPQCGDALQASASPAQVPVTSEKKPSGQKVVIEQKSAEDGKCEILLKSSLKTLKSPDSERILKGNVKWMDSSGKELVEVKEFEPAESEESEDYTDDNIGCVCVIQ</sequence>
<accession>A0A8J5C691</accession>
<dbReference type="OrthoDB" id="1921202at2759"/>
<reference evidence="1 2" key="1">
    <citation type="submission" date="2020-08" db="EMBL/GenBank/DDBJ databases">
        <title>Plant Genome Project.</title>
        <authorList>
            <person name="Zhang R.-G."/>
        </authorList>
    </citation>
    <scope>NUCLEOTIDE SEQUENCE [LARGE SCALE GENOMIC DNA]</scope>
    <source>
        <tissue evidence="1">Rhizome</tissue>
    </source>
</reference>
<evidence type="ECO:0000313" key="1">
    <source>
        <dbReference type="EMBL" id="KAG6468937.1"/>
    </source>
</evidence>
<organism evidence="1 2">
    <name type="scientific">Zingiber officinale</name>
    <name type="common">Ginger</name>
    <name type="synonym">Amomum zingiber</name>
    <dbReference type="NCBI Taxonomy" id="94328"/>
    <lineage>
        <taxon>Eukaryota</taxon>
        <taxon>Viridiplantae</taxon>
        <taxon>Streptophyta</taxon>
        <taxon>Embryophyta</taxon>
        <taxon>Tracheophyta</taxon>
        <taxon>Spermatophyta</taxon>
        <taxon>Magnoliopsida</taxon>
        <taxon>Liliopsida</taxon>
        <taxon>Zingiberales</taxon>
        <taxon>Zingiberaceae</taxon>
        <taxon>Zingiber</taxon>
    </lineage>
</organism>
<proteinExistence type="predicted"/>
<evidence type="ECO:0000313" key="2">
    <source>
        <dbReference type="Proteomes" id="UP000734854"/>
    </source>
</evidence>
<protein>
    <submittedName>
        <fullName evidence="1">Uncharacterized protein</fullName>
    </submittedName>
</protein>
<gene>
    <name evidence="1" type="ORF">ZIOFF_073632</name>
</gene>
<dbReference type="Proteomes" id="UP000734854">
    <property type="component" value="Unassembled WGS sequence"/>
</dbReference>
<name>A0A8J5C691_ZINOF</name>
<dbReference type="PANTHER" id="PTHR33401:SF19">
    <property type="entry name" value="(RAPE) HYPOTHETICAL PROTEIN"/>
    <property type="match status" value="1"/>
</dbReference>
<keyword evidence="2" id="KW-1185">Reference proteome</keyword>
<dbReference type="EMBL" id="JACMSC010000022">
    <property type="protein sequence ID" value="KAG6468937.1"/>
    <property type="molecule type" value="Genomic_DNA"/>
</dbReference>
<dbReference type="PANTHER" id="PTHR33401">
    <property type="entry name" value="LIGHT-HARVESTING COMPLEX-LIKE PROTEIN OHP2, CHLOROPLASTIC"/>
    <property type="match status" value="1"/>
</dbReference>
<dbReference type="AlphaFoldDB" id="A0A8J5C691"/>
<comment type="caution">
    <text evidence="1">The sequence shown here is derived from an EMBL/GenBank/DDBJ whole genome shotgun (WGS) entry which is preliminary data.</text>
</comment>